<reference evidence="3" key="1">
    <citation type="submission" date="2016-09" db="EMBL/GenBank/DDBJ databases">
        <authorList>
            <person name="Varghese N."/>
            <person name="Submissions S."/>
        </authorList>
    </citation>
    <scope>NUCLEOTIDE SEQUENCE [LARGE SCALE GENOMIC DNA]</scope>
    <source>
        <strain evidence="3">TNe-862</strain>
    </source>
</reference>
<dbReference type="AlphaFoldDB" id="A0A1G6QU26"/>
<keyword evidence="3" id="KW-1185">Reference proteome</keyword>
<protein>
    <recommendedName>
        <fullName evidence="1">DUF3870 domain-containing protein</fullName>
    </recommendedName>
</protein>
<dbReference type="Proteomes" id="UP000198908">
    <property type="component" value="Unassembled WGS sequence"/>
</dbReference>
<evidence type="ECO:0000313" key="3">
    <source>
        <dbReference type="Proteomes" id="UP000198908"/>
    </source>
</evidence>
<dbReference type="InterPro" id="IPR024617">
    <property type="entry name" value="DUF3870"/>
</dbReference>
<gene>
    <name evidence="2" type="ORF">SAMN05421548_112113</name>
</gene>
<evidence type="ECO:0000259" key="1">
    <source>
        <dbReference type="Pfam" id="PF12986"/>
    </source>
</evidence>
<proteinExistence type="predicted"/>
<dbReference type="RefSeq" id="WP_091997810.1">
    <property type="nucleotide sequence ID" value="NZ_FMYQ01000012.1"/>
</dbReference>
<dbReference type="STRING" id="416944.SAMN05421548_112113"/>
<dbReference type="Pfam" id="PF12986">
    <property type="entry name" value="DUF3870"/>
    <property type="match status" value="1"/>
</dbReference>
<dbReference type="EMBL" id="FMYQ01000012">
    <property type="protein sequence ID" value="SDC95848.1"/>
    <property type="molecule type" value="Genomic_DNA"/>
</dbReference>
<feature type="domain" description="DUF3870" evidence="1">
    <location>
        <begin position="8"/>
        <end position="100"/>
    </location>
</feature>
<accession>A0A1G6QU26</accession>
<sequence>MSRAQTRFVAGHARLPQGMAAQHLFESLSVTVEIDAKYAVILEASCTLATEHGRTFIRDLLRGHSLRDGAAPVVERVQRCYIGRAGLALVAALKDLHLQYERSLSEAPEPRLGSVLSQDR</sequence>
<evidence type="ECO:0000313" key="2">
    <source>
        <dbReference type="EMBL" id="SDC95848.1"/>
    </source>
</evidence>
<dbReference type="OrthoDB" id="7061730at2"/>
<name>A0A1G6QU26_9BURK</name>
<organism evidence="2 3">
    <name type="scientific">Paraburkholderia lycopersici</name>
    <dbReference type="NCBI Taxonomy" id="416944"/>
    <lineage>
        <taxon>Bacteria</taxon>
        <taxon>Pseudomonadati</taxon>
        <taxon>Pseudomonadota</taxon>
        <taxon>Betaproteobacteria</taxon>
        <taxon>Burkholderiales</taxon>
        <taxon>Burkholderiaceae</taxon>
        <taxon>Paraburkholderia</taxon>
    </lineage>
</organism>